<dbReference type="Proteomes" id="UP000596092">
    <property type="component" value="Chromosome"/>
</dbReference>
<dbReference type="GO" id="GO:0043565">
    <property type="term" value="F:sequence-specific DNA binding"/>
    <property type="evidence" value="ECO:0007669"/>
    <property type="project" value="InterPro"/>
</dbReference>
<dbReference type="AlphaFoldDB" id="A0A7T5VF59"/>
<evidence type="ECO:0000313" key="6">
    <source>
        <dbReference type="Proteomes" id="UP000596092"/>
    </source>
</evidence>
<dbReference type="InterPro" id="IPR011991">
    <property type="entry name" value="ArsR-like_HTH"/>
</dbReference>
<dbReference type="CDD" id="cd00090">
    <property type="entry name" value="HTH_ARSR"/>
    <property type="match status" value="1"/>
</dbReference>
<dbReference type="SUPFAM" id="SSF46785">
    <property type="entry name" value="Winged helix' DNA-binding domain"/>
    <property type="match status" value="1"/>
</dbReference>
<dbReference type="PANTHER" id="PTHR30154:SF34">
    <property type="entry name" value="TRANSCRIPTIONAL REGULATOR AZLB"/>
    <property type="match status" value="1"/>
</dbReference>
<dbReference type="GO" id="GO:0043200">
    <property type="term" value="P:response to amino acid"/>
    <property type="evidence" value="ECO:0007669"/>
    <property type="project" value="TreeGrafter"/>
</dbReference>
<dbReference type="PANTHER" id="PTHR30154">
    <property type="entry name" value="LEUCINE-RESPONSIVE REGULATORY PROTEIN"/>
    <property type="match status" value="1"/>
</dbReference>
<dbReference type="RefSeq" id="WP_199262937.1">
    <property type="nucleotide sequence ID" value="NZ_CP054140.1"/>
</dbReference>
<keyword evidence="6" id="KW-1185">Reference proteome</keyword>
<dbReference type="InterPro" id="IPR019888">
    <property type="entry name" value="Tscrpt_reg_AsnC-like"/>
</dbReference>
<dbReference type="InterPro" id="IPR036388">
    <property type="entry name" value="WH-like_DNA-bd_sf"/>
</dbReference>
<dbReference type="PROSITE" id="PS50956">
    <property type="entry name" value="HTH_ASNC_2"/>
    <property type="match status" value="1"/>
</dbReference>
<evidence type="ECO:0000256" key="3">
    <source>
        <dbReference type="ARBA" id="ARBA00023163"/>
    </source>
</evidence>
<gene>
    <name evidence="5" type="ORF">HP555_12630</name>
</gene>
<evidence type="ECO:0000313" key="5">
    <source>
        <dbReference type="EMBL" id="QQG66654.1"/>
    </source>
</evidence>
<protein>
    <submittedName>
        <fullName evidence="5">Lrp/AsnC family transcriptional regulator</fullName>
    </submittedName>
</protein>
<keyword evidence="3" id="KW-0804">Transcription</keyword>
<dbReference type="Gene3D" id="3.30.70.920">
    <property type="match status" value="1"/>
</dbReference>
<organism evidence="5 6">
    <name type="scientific">Desulfobulbus oligotrophicus</name>
    <dbReference type="NCBI Taxonomy" id="1909699"/>
    <lineage>
        <taxon>Bacteria</taxon>
        <taxon>Pseudomonadati</taxon>
        <taxon>Thermodesulfobacteriota</taxon>
        <taxon>Desulfobulbia</taxon>
        <taxon>Desulfobulbales</taxon>
        <taxon>Desulfobulbaceae</taxon>
        <taxon>Desulfobulbus</taxon>
    </lineage>
</organism>
<keyword evidence="1" id="KW-0805">Transcription regulation</keyword>
<dbReference type="GO" id="GO:0006355">
    <property type="term" value="P:regulation of DNA-templated transcription"/>
    <property type="evidence" value="ECO:0007669"/>
    <property type="project" value="UniProtKB-ARBA"/>
</dbReference>
<feature type="domain" description="HTH asnC-type" evidence="4">
    <location>
        <begin position="2"/>
        <end position="68"/>
    </location>
</feature>
<dbReference type="InterPro" id="IPR000485">
    <property type="entry name" value="AsnC-type_HTH_dom"/>
</dbReference>
<dbReference type="KEGG" id="dog:HP555_12630"/>
<dbReference type="PRINTS" id="PR00033">
    <property type="entry name" value="HTHASNC"/>
</dbReference>
<evidence type="ECO:0000259" key="4">
    <source>
        <dbReference type="PROSITE" id="PS50956"/>
    </source>
</evidence>
<reference evidence="5 6" key="1">
    <citation type="submission" date="2020-05" db="EMBL/GenBank/DDBJ databases">
        <title>Complete genome of Desulfobulbus oligotrophicus.</title>
        <authorList>
            <person name="Podar M."/>
        </authorList>
    </citation>
    <scope>NUCLEOTIDE SEQUENCE [LARGE SCALE GENOMIC DNA]</scope>
    <source>
        <strain evidence="5 6">Prop6</strain>
    </source>
</reference>
<dbReference type="InterPro" id="IPR036390">
    <property type="entry name" value="WH_DNA-bd_sf"/>
</dbReference>
<evidence type="ECO:0000256" key="1">
    <source>
        <dbReference type="ARBA" id="ARBA00023015"/>
    </source>
</evidence>
<dbReference type="Gene3D" id="1.10.10.10">
    <property type="entry name" value="Winged helix-like DNA-binding domain superfamily/Winged helix DNA-binding domain"/>
    <property type="match status" value="1"/>
</dbReference>
<keyword evidence="2" id="KW-0238">DNA-binding</keyword>
<dbReference type="Pfam" id="PF13412">
    <property type="entry name" value="HTH_24"/>
    <property type="match status" value="1"/>
</dbReference>
<dbReference type="Pfam" id="PF01037">
    <property type="entry name" value="AsnC_trans_reg"/>
    <property type="match status" value="1"/>
</dbReference>
<dbReference type="EMBL" id="CP054140">
    <property type="protein sequence ID" value="QQG66654.1"/>
    <property type="molecule type" value="Genomic_DNA"/>
</dbReference>
<sequence>MLDAISLKILEILQKKARTPNIDVARQVKMAPSAVLERIRKMERQGIIKGYEVRLNPEQFNRCQIAFVRVLTRSVGDQPLTGERLAAIPEVMEVHFVDGEDCYLVKIRVADTAELATVIREKIANIDEVVATKTSTVLNTYKETTRFPIHSSAT</sequence>
<dbReference type="InterPro" id="IPR019887">
    <property type="entry name" value="Tscrpt_reg_AsnC/Lrp_C"/>
</dbReference>
<proteinExistence type="predicted"/>
<dbReference type="SUPFAM" id="SSF54909">
    <property type="entry name" value="Dimeric alpha+beta barrel"/>
    <property type="match status" value="1"/>
</dbReference>
<dbReference type="GO" id="GO:0005829">
    <property type="term" value="C:cytosol"/>
    <property type="evidence" value="ECO:0007669"/>
    <property type="project" value="TreeGrafter"/>
</dbReference>
<name>A0A7T5VF59_9BACT</name>
<dbReference type="InterPro" id="IPR011008">
    <property type="entry name" value="Dimeric_a/b-barrel"/>
</dbReference>
<evidence type="ECO:0000256" key="2">
    <source>
        <dbReference type="ARBA" id="ARBA00023125"/>
    </source>
</evidence>
<dbReference type="SMART" id="SM00344">
    <property type="entry name" value="HTH_ASNC"/>
    <property type="match status" value="1"/>
</dbReference>
<accession>A0A7T5VF59</accession>